<dbReference type="EMBL" id="JALQCW010000036">
    <property type="protein sequence ID" value="MCK9799177.1"/>
    <property type="molecule type" value="Genomic_DNA"/>
</dbReference>
<evidence type="ECO:0000313" key="3">
    <source>
        <dbReference type="EMBL" id="MCK9816132.1"/>
    </source>
</evidence>
<evidence type="ECO:0000313" key="2">
    <source>
        <dbReference type="EMBL" id="MCK9799177.1"/>
    </source>
</evidence>
<gene>
    <name evidence="2" type="ORF">M1B34_16040</name>
    <name evidence="3" type="ORF">M1B35_18865</name>
</gene>
<comment type="caution">
    <text evidence="2">The sequence shown here is derived from an EMBL/GenBank/DDBJ whole genome shotgun (WGS) entry which is preliminary data.</text>
</comment>
<organism evidence="2 4">
    <name type="scientific">Pseudomonas morbosilactucae</name>
    <dbReference type="NCBI Taxonomy" id="2938197"/>
    <lineage>
        <taxon>Bacteria</taxon>
        <taxon>Pseudomonadati</taxon>
        <taxon>Pseudomonadota</taxon>
        <taxon>Gammaproteobacteria</taxon>
        <taxon>Pseudomonadales</taxon>
        <taxon>Pseudomonadaceae</taxon>
        <taxon>Pseudomonas</taxon>
    </lineage>
</organism>
<keyword evidence="1" id="KW-0472">Membrane</keyword>
<dbReference type="AlphaFoldDB" id="A0A9X2C6B9"/>
<keyword evidence="1" id="KW-1133">Transmembrane helix</keyword>
<protein>
    <submittedName>
        <fullName evidence="2">Uncharacterized protein</fullName>
    </submittedName>
</protein>
<reference evidence="4 5" key="2">
    <citation type="journal article" date="2023" name="Plant Pathol.">
        <title>Dismantling and reorganizing Pseudomonas marginalis sensu#lato.</title>
        <authorList>
            <person name="Sawada H."/>
            <person name="Fujikawa T."/>
            <person name="Satou M."/>
        </authorList>
    </citation>
    <scope>NUCLEOTIDE SEQUENCE [LARGE SCALE GENOMIC DNA]</scope>
    <source>
        <strain evidence="2 4">MAFF 302030</strain>
        <strain evidence="3 5">MAFF 302046</strain>
    </source>
</reference>
<name>A0A9X2C6B9_9PSED</name>
<feature type="transmembrane region" description="Helical" evidence="1">
    <location>
        <begin position="81"/>
        <end position="105"/>
    </location>
</feature>
<keyword evidence="1" id="KW-0812">Transmembrane</keyword>
<keyword evidence="5" id="KW-1185">Reference proteome</keyword>
<feature type="transmembrane region" description="Helical" evidence="1">
    <location>
        <begin position="52"/>
        <end position="69"/>
    </location>
</feature>
<sequence length="140" mass="15659">MRRRYMQHVWVTQVLLALGSAAVYLALQVEWRRHGEGTPEYLMVFTWLARTWLPLAWLVLAAGALALWLRARHGVSRGLHWGLALSYLPLLLLVGVGVLIAAGAVLENLRFAPAILLGLGLSFHMLLRFPRRCASVPGNR</sequence>
<evidence type="ECO:0000313" key="4">
    <source>
        <dbReference type="Proteomes" id="UP001155059"/>
    </source>
</evidence>
<reference evidence="4 5" key="1">
    <citation type="journal article" date="2022" name="Int. J. Syst. Evol. Microbiol.">
        <title>Pseudomonas aegrilactucae sp. nov. and Pseudomonas morbosilactucae sp. nov., pathogens causing bacterial rot of lettuce in Japan.</title>
        <authorList>
            <person name="Sawada H."/>
            <person name="Fujikawa T."/>
            <person name="Satou M."/>
        </authorList>
    </citation>
    <scope>NUCLEOTIDE SEQUENCE [LARGE SCALE GENOMIC DNA]</scope>
    <source>
        <strain evidence="2 4">MAFF 302030</strain>
        <strain evidence="3 5">MAFF 302046</strain>
    </source>
</reference>
<dbReference type="Proteomes" id="UP001155163">
    <property type="component" value="Unassembled WGS sequence"/>
</dbReference>
<accession>A0A9X2C6B9</accession>
<feature type="transmembrane region" description="Helical" evidence="1">
    <location>
        <begin position="111"/>
        <end position="130"/>
    </location>
</feature>
<dbReference type="RefSeq" id="WP_123327517.1">
    <property type="nucleotide sequence ID" value="NZ_JALQCW010000036.1"/>
</dbReference>
<dbReference type="Proteomes" id="UP001155059">
    <property type="component" value="Unassembled WGS sequence"/>
</dbReference>
<evidence type="ECO:0000313" key="5">
    <source>
        <dbReference type="Proteomes" id="UP001155163"/>
    </source>
</evidence>
<proteinExistence type="predicted"/>
<evidence type="ECO:0000256" key="1">
    <source>
        <dbReference type="SAM" id="Phobius"/>
    </source>
</evidence>
<dbReference type="EMBL" id="JALQCX010000034">
    <property type="protein sequence ID" value="MCK9816132.1"/>
    <property type="molecule type" value="Genomic_DNA"/>
</dbReference>